<dbReference type="PANTHER" id="PTHR30441">
    <property type="entry name" value="DUF748 DOMAIN-CONTAINING PROTEIN"/>
    <property type="match status" value="1"/>
</dbReference>
<name>A0A370U6H9_9GAMM</name>
<dbReference type="RefSeq" id="WP_115469042.1">
    <property type="nucleotide sequence ID" value="NZ_QKRA01000008.1"/>
</dbReference>
<dbReference type="Pfam" id="PF05170">
    <property type="entry name" value="AsmA"/>
    <property type="match status" value="1"/>
</dbReference>
<gene>
    <name evidence="4" type="ORF">DN730_15425</name>
</gene>
<feature type="region of interest" description="Disordered" evidence="2">
    <location>
        <begin position="132"/>
        <end position="156"/>
    </location>
</feature>
<protein>
    <submittedName>
        <fullName evidence="4">AsmA family protein</fullName>
    </submittedName>
</protein>
<dbReference type="PANTHER" id="PTHR30441:SF4">
    <property type="entry name" value="PROTEIN ASMA"/>
    <property type="match status" value="1"/>
</dbReference>
<proteinExistence type="predicted"/>
<accession>A0A370U6H9</accession>
<dbReference type="AlphaFoldDB" id="A0A370U6H9"/>
<feature type="domain" description="AsmA" evidence="3">
    <location>
        <begin position="4"/>
        <end position="607"/>
    </location>
</feature>
<evidence type="ECO:0000256" key="2">
    <source>
        <dbReference type="SAM" id="MobiDB-lite"/>
    </source>
</evidence>
<dbReference type="GO" id="GO:0090313">
    <property type="term" value="P:regulation of protein targeting to membrane"/>
    <property type="evidence" value="ECO:0007669"/>
    <property type="project" value="TreeGrafter"/>
</dbReference>
<dbReference type="InterPro" id="IPR052894">
    <property type="entry name" value="AsmA-related"/>
</dbReference>
<evidence type="ECO:0000259" key="3">
    <source>
        <dbReference type="Pfam" id="PF05170"/>
    </source>
</evidence>
<reference evidence="4 5" key="1">
    <citation type="submission" date="2018-06" db="EMBL/GenBank/DDBJ databases">
        <title>Marinomonas sp. YLB-05 draft genome sequence.</title>
        <authorList>
            <person name="Yu L."/>
            <person name="Tang X."/>
        </authorList>
    </citation>
    <scope>NUCLEOTIDE SEQUENCE [LARGE SCALE GENOMIC DNA]</scope>
    <source>
        <strain evidence="4 5">YLB-05</strain>
    </source>
</reference>
<keyword evidence="1" id="KW-0175">Coiled coil</keyword>
<evidence type="ECO:0000256" key="1">
    <source>
        <dbReference type="SAM" id="Coils"/>
    </source>
</evidence>
<evidence type="ECO:0000313" key="4">
    <source>
        <dbReference type="EMBL" id="RDL43363.1"/>
    </source>
</evidence>
<feature type="compositionally biased region" description="Polar residues" evidence="2">
    <location>
        <begin position="132"/>
        <end position="152"/>
    </location>
</feature>
<sequence>MVWLKRLGILLAAIVVAATLAVVYVIAFVDPNQFKGELQKVAKEKANVTLRMDGDISWSFYPRLGLSLENIGVALGNDPELLSFSKAEFGVAVMPLFERRIEVDTVRLVDLKADLNVDEQGKANWLVEAPTAETNNLKSSESNTQAATNSDAVENDSDAGFTIPDIALDELSIVNAQINYADARADMKANIVSDVTFNDVKLDQSWPMRMKATLSQSTLDGSNPIKANVEFGANFTLFAERQAVSFENVTLKSDVEGDFLPVSPLLSTLTISQFDFDLPQENAALDGFALQTMGLNVTGQVQAYQILTAPEFSVVADIAEFSPKELLGKLNVSLPEMADESVMASASLNLAAKGSLDSVKIQPISVKFDDTTLEANALLNLTPLSWDVTVAGANLDVDRYLPPVVEDSVAESASAEQTKAEEAVGDLIPVELVRGLNGHYGLAFDTLKVKNLNIDRIELDSTQSNGKVTISPAKMSLYDGAAEVNAELDVTDATPQITVSPSINGVQIQPLLQDFMKLDKIAGATYLNGDLVTTGNQVDAFMKNLNGDLLVSIDDGALVGMNLTKTVCEGIAASRSRTLDASAYGNDTPFETMTFPAKIVNGEVSTPGLTLSAAGLSVTGDGTVSLPNSSLNYRTNVAVTGSQLDGSCAVKDYVSELAFPIVCKGKFSDDPAGLCRPDLGGFADIFAGLAKAELDAKLAAEKARADAKLAAEKARIQAQLDAKKAELEAKKKAEEDAAKEALEEKLKSKLKDLF</sequence>
<evidence type="ECO:0000313" key="5">
    <source>
        <dbReference type="Proteomes" id="UP000254326"/>
    </source>
</evidence>
<comment type="caution">
    <text evidence="4">The sequence shown here is derived from an EMBL/GenBank/DDBJ whole genome shotgun (WGS) entry which is preliminary data.</text>
</comment>
<organism evidence="4 5">
    <name type="scientific">Marinomonas piezotolerans</name>
    <dbReference type="NCBI Taxonomy" id="2213058"/>
    <lineage>
        <taxon>Bacteria</taxon>
        <taxon>Pseudomonadati</taxon>
        <taxon>Pseudomonadota</taxon>
        <taxon>Gammaproteobacteria</taxon>
        <taxon>Oceanospirillales</taxon>
        <taxon>Oceanospirillaceae</taxon>
        <taxon>Marinomonas</taxon>
    </lineage>
</organism>
<dbReference type="GO" id="GO:0005886">
    <property type="term" value="C:plasma membrane"/>
    <property type="evidence" value="ECO:0007669"/>
    <property type="project" value="TreeGrafter"/>
</dbReference>
<feature type="coiled-coil region" evidence="1">
    <location>
        <begin position="713"/>
        <end position="752"/>
    </location>
</feature>
<dbReference type="Proteomes" id="UP000254326">
    <property type="component" value="Unassembled WGS sequence"/>
</dbReference>
<dbReference type="EMBL" id="QKRA01000008">
    <property type="protein sequence ID" value="RDL43363.1"/>
    <property type="molecule type" value="Genomic_DNA"/>
</dbReference>
<dbReference type="OrthoDB" id="9766390at2"/>
<keyword evidence="5" id="KW-1185">Reference proteome</keyword>
<dbReference type="InterPro" id="IPR007844">
    <property type="entry name" value="AsmA"/>
</dbReference>